<dbReference type="InterPro" id="IPR039261">
    <property type="entry name" value="FNR_nucleotide-bd"/>
</dbReference>
<dbReference type="PANTHER" id="PTHR11972:SF41">
    <property type="entry name" value="FERRIC REDUCTION OXIDASE 2"/>
    <property type="match status" value="1"/>
</dbReference>
<dbReference type="InterPro" id="IPR013112">
    <property type="entry name" value="FAD-bd_8"/>
</dbReference>
<keyword evidence="1" id="KW-0285">Flavoprotein</keyword>
<keyword evidence="7" id="KW-1185">Reference proteome</keyword>
<dbReference type="Gene3D" id="3.40.50.80">
    <property type="entry name" value="Nucleotide-binding domain of ferredoxin-NADP reductase (FNR) module"/>
    <property type="match status" value="1"/>
</dbReference>
<dbReference type="InterPro" id="IPR017927">
    <property type="entry name" value="FAD-bd_FR_type"/>
</dbReference>
<name>A0A8X8WT46_SALSN</name>
<evidence type="ECO:0000259" key="5">
    <source>
        <dbReference type="PROSITE" id="PS51384"/>
    </source>
</evidence>
<evidence type="ECO:0000256" key="3">
    <source>
        <dbReference type="ARBA" id="ARBA00023002"/>
    </source>
</evidence>
<keyword evidence="2" id="KW-0274">FAD</keyword>
<gene>
    <name evidence="6" type="ORF">SASPL_137277</name>
</gene>
<feature type="region of interest" description="Disordered" evidence="4">
    <location>
        <begin position="161"/>
        <end position="181"/>
    </location>
</feature>
<dbReference type="PANTHER" id="PTHR11972">
    <property type="entry name" value="NADPH OXIDASE"/>
    <property type="match status" value="1"/>
</dbReference>
<protein>
    <recommendedName>
        <fullName evidence="5">FAD-binding FR-type domain-containing protein</fullName>
    </recommendedName>
</protein>
<dbReference type="AlphaFoldDB" id="A0A8X8WT46"/>
<evidence type="ECO:0000256" key="2">
    <source>
        <dbReference type="ARBA" id="ARBA00022827"/>
    </source>
</evidence>
<feature type="domain" description="FAD-binding FR-type" evidence="5">
    <location>
        <begin position="1"/>
        <end position="83"/>
    </location>
</feature>
<dbReference type="EMBL" id="PNBA02000014">
    <property type="protein sequence ID" value="KAG6400446.1"/>
    <property type="molecule type" value="Genomic_DNA"/>
</dbReference>
<dbReference type="InterPro" id="IPR000778">
    <property type="entry name" value="Cyt_b245_heavy_chain"/>
</dbReference>
<dbReference type="SUPFAM" id="SSF52343">
    <property type="entry name" value="Ferredoxin reductase-like, C-terminal NADP-linked domain"/>
    <property type="match status" value="2"/>
</dbReference>
<reference evidence="6" key="2">
    <citation type="submission" date="2020-08" db="EMBL/GenBank/DDBJ databases">
        <title>Plant Genome Project.</title>
        <authorList>
            <person name="Zhang R.-G."/>
        </authorList>
    </citation>
    <scope>NUCLEOTIDE SEQUENCE</scope>
    <source>
        <strain evidence="6">Huo1</strain>
        <tissue evidence="6">Leaf</tissue>
    </source>
</reference>
<dbReference type="Pfam" id="PF08030">
    <property type="entry name" value="NAD_binding_6"/>
    <property type="match status" value="1"/>
</dbReference>
<dbReference type="PRINTS" id="PR00466">
    <property type="entry name" value="GP91PHOX"/>
</dbReference>
<accession>A0A8X8WT46</accession>
<dbReference type="GO" id="GO:0000293">
    <property type="term" value="F:ferric-chelate reductase activity"/>
    <property type="evidence" value="ECO:0007669"/>
    <property type="project" value="TreeGrafter"/>
</dbReference>
<evidence type="ECO:0000313" key="7">
    <source>
        <dbReference type="Proteomes" id="UP000298416"/>
    </source>
</evidence>
<dbReference type="PROSITE" id="PS51384">
    <property type="entry name" value="FAD_FR"/>
    <property type="match status" value="1"/>
</dbReference>
<comment type="caution">
    <text evidence="6">The sequence shown here is derived from an EMBL/GenBank/DDBJ whole genome shotgun (WGS) entry which is preliminary data.</text>
</comment>
<dbReference type="CDD" id="cd06186">
    <property type="entry name" value="NOX_Duox_like_FAD_NADP"/>
    <property type="match status" value="1"/>
</dbReference>
<reference evidence="6" key="1">
    <citation type="submission" date="2018-01" db="EMBL/GenBank/DDBJ databases">
        <authorList>
            <person name="Mao J.F."/>
        </authorList>
    </citation>
    <scope>NUCLEOTIDE SEQUENCE</scope>
    <source>
        <strain evidence="6">Huo1</strain>
        <tissue evidence="6">Leaf</tissue>
    </source>
</reference>
<evidence type="ECO:0000256" key="1">
    <source>
        <dbReference type="ARBA" id="ARBA00022630"/>
    </source>
</evidence>
<organism evidence="6">
    <name type="scientific">Salvia splendens</name>
    <name type="common">Scarlet sage</name>
    <dbReference type="NCBI Taxonomy" id="180675"/>
    <lineage>
        <taxon>Eukaryota</taxon>
        <taxon>Viridiplantae</taxon>
        <taxon>Streptophyta</taxon>
        <taxon>Embryophyta</taxon>
        <taxon>Tracheophyta</taxon>
        <taxon>Spermatophyta</taxon>
        <taxon>Magnoliopsida</taxon>
        <taxon>eudicotyledons</taxon>
        <taxon>Gunneridae</taxon>
        <taxon>Pentapetalae</taxon>
        <taxon>asterids</taxon>
        <taxon>lamiids</taxon>
        <taxon>Lamiales</taxon>
        <taxon>Lamiaceae</taxon>
        <taxon>Nepetoideae</taxon>
        <taxon>Mentheae</taxon>
        <taxon>Salviinae</taxon>
        <taxon>Salvia</taxon>
        <taxon>Salvia subgen. Calosphace</taxon>
        <taxon>core Calosphace</taxon>
    </lineage>
</organism>
<proteinExistence type="predicted"/>
<dbReference type="InterPro" id="IPR013121">
    <property type="entry name" value="Fe_red_NAD-bd_6"/>
</dbReference>
<dbReference type="InterPro" id="IPR050369">
    <property type="entry name" value="RBOH/FRE"/>
</dbReference>
<sequence>MFALSPLGFFLATPLSSTSPRTKLQWHPFTISSSSSLESDNISVIIKREGKWTTKLIDLVASPTPPERLDVSVEGPYGPASTDFLRHDLLVMVSGGSGVTPFISIIRDLIHTAETLKHPTPQILLVADLTMLDLILPVSGAPPHLSNLNLPIEAYVTRQKQPPPQVNDKSPRTVGFNPRQRQQLAVARRRDRLVIHHLPRVNRDLNEIRNMAASEREMESLPHLSLAESINVYYGERPDLKRYLLERKESSVGVLVCGPKKLRRQVAYICSSGLVENLHFESISFSW</sequence>
<dbReference type="Pfam" id="PF08022">
    <property type="entry name" value="FAD_binding_8"/>
    <property type="match status" value="1"/>
</dbReference>
<evidence type="ECO:0000256" key="4">
    <source>
        <dbReference type="SAM" id="MobiDB-lite"/>
    </source>
</evidence>
<evidence type="ECO:0000313" key="6">
    <source>
        <dbReference type="EMBL" id="KAG6400446.1"/>
    </source>
</evidence>
<dbReference type="GO" id="GO:0005886">
    <property type="term" value="C:plasma membrane"/>
    <property type="evidence" value="ECO:0007669"/>
    <property type="project" value="TreeGrafter"/>
</dbReference>
<dbReference type="Proteomes" id="UP000298416">
    <property type="component" value="Unassembled WGS sequence"/>
</dbReference>
<keyword evidence="3" id="KW-0560">Oxidoreductase</keyword>